<keyword evidence="4" id="KW-1185">Reference proteome</keyword>
<sequence length="532" mass="58446">MRRELLSAFLIVALLTGSLVPAQTGPGAQQIDDRPGVEVVGTADAETIGGQTAKQLSAFLTVPNVIGGWWPWDGVNTTKTDAKQTKIDIYQSAQNSNSNFEVYNASINNYLEDSMSIALMEGKNAYIRSLNNDSSEPAATTDAKVAQDEYYSVKEYNLANRWNNQIHNLIYLRNQARNETGVNVEFINVPQEDWNDSDTSGVGKVNITGFGSKNLTLQNQSTVEVRTVKVTVWDSGLSQSHEYTIGPKTGMVRGAYDGSTSPTSQYDAQIRRVRVNPPTTDYEEVNQTVFDPYERKFSRISQQTSKAHGQVQNFINNTYSSYQNGDINNSELIDPYLVQREYAPNGSFQAWSSMSLTLLGANTAENVENVGEFEVTVNSHQYNGMLLSQESPKSGMFESGNTYNPAVLNGTQYVVTESNIVELKDNFTIQRITNADGEKVQNVTIRKVDYQTANTTEYKKLMQELSMLRAEVEAREQRRMNTGGAGWLPNFGSFGGFGGVLAGGAAGIVVAIIGILAILALLAPYLLPLIAS</sequence>
<protein>
    <recommendedName>
        <fullName evidence="2">Envelope protein N-terminal domain-containing protein</fullName>
    </recommendedName>
</protein>
<dbReference type="GeneID" id="78823064"/>
<gene>
    <name evidence="3" type="ORF">ACFQMA_23130</name>
</gene>
<dbReference type="AlphaFoldDB" id="A0ABD5Y9Y0"/>
<evidence type="ECO:0000313" key="4">
    <source>
        <dbReference type="Proteomes" id="UP001596432"/>
    </source>
</evidence>
<reference evidence="3 4" key="1">
    <citation type="journal article" date="2019" name="Int. J. Syst. Evol. Microbiol.">
        <title>The Global Catalogue of Microorganisms (GCM) 10K type strain sequencing project: providing services to taxonomists for standard genome sequencing and annotation.</title>
        <authorList>
            <consortium name="The Broad Institute Genomics Platform"/>
            <consortium name="The Broad Institute Genome Sequencing Center for Infectious Disease"/>
            <person name="Wu L."/>
            <person name="Ma J."/>
        </authorList>
    </citation>
    <scope>NUCLEOTIDE SEQUENCE [LARGE SCALE GENOMIC DNA]</scope>
    <source>
        <strain evidence="3 4">XZYJT29</strain>
    </source>
</reference>
<feature type="transmembrane region" description="Helical" evidence="1">
    <location>
        <begin position="500"/>
        <end position="527"/>
    </location>
</feature>
<dbReference type="Pfam" id="PF26255">
    <property type="entry name" value="Viral_env_HRPV"/>
    <property type="match status" value="1"/>
</dbReference>
<keyword evidence="1" id="KW-0812">Transmembrane</keyword>
<proteinExistence type="predicted"/>
<accession>A0ABD5Y9Y0</accession>
<keyword evidence="1" id="KW-0472">Membrane</keyword>
<dbReference type="InterPro" id="IPR058677">
    <property type="entry name" value="ORF4_N"/>
</dbReference>
<name>A0ABD5Y9Y0_9EURY</name>
<dbReference type="Proteomes" id="UP001596432">
    <property type="component" value="Unassembled WGS sequence"/>
</dbReference>
<organism evidence="3 4">
    <name type="scientific">Halosimplex aquaticum</name>
    <dbReference type="NCBI Taxonomy" id="3026162"/>
    <lineage>
        <taxon>Archaea</taxon>
        <taxon>Methanobacteriati</taxon>
        <taxon>Methanobacteriota</taxon>
        <taxon>Stenosarchaea group</taxon>
        <taxon>Halobacteria</taxon>
        <taxon>Halobacteriales</taxon>
        <taxon>Haloarculaceae</taxon>
        <taxon>Halosimplex</taxon>
    </lineage>
</organism>
<evidence type="ECO:0000259" key="2">
    <source>
        <dbReference type="Pfam" id="PF26255"/>
    </source>
</evidence>
<keyword evidence="1" id="KW-1133">Transmembrane helix</keyword>
<evidence type="ECO:0000256" key="1">
    <source>
        <dbReference type="SAM" id="Phobius"/>
    </source>
</evidence>
<dbReference type="EMBL" id="JBHTAS010000001">
    <property type="protein sequence ID" value="MFC7142715.1"/>
    <property type="molecule type" value="Genomic_DNA"/>
</dbReference>
<dbReference type="RefSeq" id="WP_274323769.1">
    <property type="nucleotide sequence ID" value="NZ_CP118158.1"/>
</dbReference>
<comment type="caution">
    <text evidence="3">The sequence shown here is derived from an EMBL/GenBank/DDBJ whole genome shotgun (WGS) entry which is preliminary data.</text>
</comment>
<feature type="domain" description="Envelope protein N-terminal" evidence="2">
    <location>
        <begin position="73"/>
        <end position="360"/>
    </location>
</feature>
<evidence type="ECO:0000313" key="3">
    <source>
        <dbReference type="EMBL" id="MFC7142715.1"/>
    </source>
</evidence>